<evidence type="ECO:0000256" key="2">
    <source>
        <dbReference type="ARBA" id="ARBA00001947"/>
    </source>
</evidence>
<comment type="subcellular location">
    <subcellularLocation>
        <location evidence="3">Periplasm</location>
    </subcellularLocation>
</comment>
<dbReference type="InterPro" id="IPR001279">
    <property type="entry name" value="Metallo-B-lactamas"/>
</dbReference>
<dbReference type="PANTHER" id="PTHR42951">
    <property type="entry name" value="METALLO-BETA-LACTAMASE DOMAIN-CONTAINING"/>
    <property type="match status" value="1"/>
</dbReference>
<dbReference type="InterPro" id="IPR001018">
    <property type="entry name" value="Beta-lactamase_class-B_CS"/>
</dbReference>
<evidence type="ECO:0000256" key="3">
    <source>
        <dbReference type="ARBA" id="ARBA00004418"/>
    </source>
</evidence>
<evidence type="ECO:0000256" key="7">
    <source>
        <dbReference type="ARBA" id="ARBA00022729"/>
    </source>
</evidence>
<reference evidence="13" key="2">
    <citation type="journal article" date="2021" name="PeerJ">
        <title>Extensive microbial diversity within the chicken gut microbiome revealed by metagenomics and culture.</title>
        <authorList>
            <person name="Gilroy R."/>
            <person name="Ravi A."/>
            <person name="Getino M."/>
            <person name="Pursley I."/>
            <person name="Horton D.L."/>
            <person name="Alikhan N.F."/>
            <person name="Baker D."/>
            <person name="Gharbi K."/>
            <person name="Hall N."/>
            <person name="Watson M."/>
            <person name="Adriaenssens E.M."/>
            <person name="Foster-Nyarko E."/>
            <person name="Jarju S."/>
            <person name="Secka A."/>
            <person name="Antonio M."/>
            <person name="Oren A."/>
            <person name="Chaudhuri R.R."/>
            <person name="La Ragione R."/>
            <person name="Hildebrand F."/>
            <person name="Pallen M.J."/>
        </authorList>
    </citation>
    <scope>NUCLEOTIDE SEQUENCE</scope>
    <source>
        <strain evidence="13">ChiSjej6B24-2974</strain>
    </source>
</reference>
<accession>A0A9D0ZN91</accession>
<dbReference type="Pfam" id="PF00753">
    <property type="entry name" value="Lactamase_B"/>
    <property type="match status" value="1"/>
</dbReference>
<reference evidence="13" key="1">
    <citation type="submission" date="2020-10" db="EMBL/GenBank/DDBJ databases">
        <authorList>
            <person name="Gilroy R."/>
        </authorList>
    </citation>
    <scope>NUCLEOTIDE SEQUENCE</scope>
    <source>
        <strain evidence="13">ChiSjej6B24-2974</strain>
    </source>
</reference>
<protein>
    <recommendedName>
        <fullName evidence="5">beta-lactamase</fullName>
        <ecNumber evidence="5">3.5.2.6</ecNumber>
    </recommendedName>
</protein>
<dbReference type="GO" id="GO:0008800">
    <property type="term" value="F:beta-lactamase activity"/>
    <property type="evidence" value="ECO:0007669"/>
    <property type="project" value="UniProtKB-EC"/>
</dbReference>
<evidence type="ECO:0000313" key="13">
    <source>
        <dbReference type="EMBL" id="HIQ83652.1"/>
    </source>
</evidence>
<evidence type="ECO:0000256" key="4">
    <source>
        <dbReference type="ARBA" id="ARBA00005250"/>
    </source>
</evidence>
<name>A0A9D0ZN91_9FIRM</name>
<proteinExistence type="inferred from homology"/>
<dbReference type="AlphaFoldDB" id="A0A9D0ZN91"/>
<dbReference type="GO" id="GO:0046677">
    <property type="term" value="P:response to antibiotic"/>
    <property type="evidence" value="ECO:0007669"/>
    <property type="project" value="UniProtKB-KW"/>
</dbReference>
<comment type="similarity">
    <text evidence="4">Belongs to the metallo-beta-lactamase superfamily. Class-B beta-lactamase family.</text>
</comment>
<evidence type="ECO:0000256" key="11">
    <source>
        <dbReference type="ARBA" id="ARBA00023251"/>
    </source>
</evidence>
<dbReference type="EMBL" id="DVFZ01000103">
    <property type="protein sequence ID" value="HIQ83652.1"/>
    <property type="molecule type" value="Genomic_DNA"/>
</dbReference>
<evidence type="ECO:0000256" key="1">
    <source>
        <dbReference type="ARBA" id="ARBA00001526"/>
    </source>
</evidence>
<keyword evidence="9" id="KW-0378">Hydrolase</keyword>
<evidence type="ECO:0000256" key="10">
    <source>
        <dbReference type="ARBA" id="ARBA00022833"/>
    </source>
</evidence>
<dbReference type="InterPro" id="IPR036866">
    <property type="entry name" value="RibonucZ/Hydroxyglut_hydro"/>
</dbReference>
<evidence type="ECO:0000313" key="14">
    <source>
        <dbReference type="Proteomes" id="UP000824260"/>
    </source>
</evidence>
<dbReference type="Gene3D" id="3.60.15.10">
    <property type="entry name" value="Ribonuclease Z/Hydroxyacylglutathione hydrolase-like"/>
    <property type="match status" value="1"/>
</dbReference>
<keyword evidence="8" id="KW-0574">Periplasm</keyword>
<organism evidence="13 14">
    <name type="scientific">Candidatus Pullichristensenella stercorigallinarum</name>
    <dbReference type="NCBI Taxonomy" id="2840909"/>
    <lineage>
        <taxon>Bacteria</taxon>
        <taxon>Bacillati</taxon>
        <taxon>Bacillota</taxon>
        <taxon>Clostridia</taxon>
        <taxon>Candidatus Pullichristensenella</taxon>
    </lineage>
</organism>
<keyword evidence="6" id="KW-0479">Metal-binding</keyword>
<dbReference type="CDD" id="cd07743">
    <property type="entry name" value="metallo-hydrolase-like_MBL-fold"/>
    <property type="match status" value="1"/>
</dbReference>
<dbReference type="GO" id="GO:0008270">
    <property type="term" value="F:zinc ion binding"/>
    <property type="evidence" value="ECO:0007669"/>
    <property type="project" value="InterPro"/>
</dbReference>
<feature type="domain" description="Metallo-beta-lactamase" evidence="12">
    <location>
        <begin position="17"/>
        <end position="201"/>
    </location>
</feature>
<dbReference type="SMART" id="SM00849">
    <property type="entry name" value="Lactamase_B"/>
    <property type="match status" value="1"/>
</dbReference>
<dbReference type="SUPFAM" id="SSF56281">
    <property type="entry name" value="Metallo-hydrolase/oxidoreductase"/>
    <property type="match status" value="1"/>
</dbReference>
<comment type="catalytic activity">
    <reaction evidence="1">
        <text>a beta-lactam + H2O = a substituted beta-amino acid</text>
        <dbReference type="Rhea" id="RHEA:20401"/>
        <dbReference type="ChEBI" id="CHEBI:15377"/>
        <dbReference type="ChEBI" id="CHEBI:35627"/>
        <dbReference type="ChEBI" id="CHEBI:140347"/>
        <dbReference type="EC" id="3.5.2.6"/>
    </reaction>
</comment>
<sequence length="297" mass="32950">MYECVQAGKDTFFMDCPSRVGIFRDGGAAWLIDSGNDKDAAKKVLAILEGMNLRLEAVIVTHYHADHTGGAALLQQRTGCRLMLAEPAAPGNFPEINTALLYGAHPPKPLKSKFFLAQGARYEAAESAALPEGMRLTRLDGHAFAMLGVCTRDNVWFIGDSVASEHTFDKYKLTYLYDVEKFLQSLDTVASLQGKLFIPAHVAPFADAAAIVERNRRWVYETADCIEALLQTPMTFETLLKAIFDRYDLQMTFGQHTLLGATVRAFLTWLMDAGRASYFCEDNLLYWKAAGQDGEGR</sequence>
<evidence type="ECO:0000256" key="8">
    <source>
        <dbReference type="ARBA" id="ARBA00022764"/>
    </source>
</evidence>
<dbReference type="InterPro" id="IPR050855">
    <property type="entry name" value="NDM-1-like"/>
</dbReference>
<evidence type="ECO:0000256" key="9">
    <source>
        <dbReference type="ARBA" id="ARBA00022801"/>
    </source>
</evidence>
<dbReference type="PANTHER" id="PTHR42951:SF14">
    <property type="entry name" value="METALLO-BETA-LACTAMASE SUPERFAMILY PROTEIN"/>
    <property type="match status" value="1"/>
</dbReference>
<dbReference type="EC" id="3.5.2.6" evidence="5"/>
<evidence type="ECO:0000256" key="6">
    <source>
        <dbReference type="ARBA" id="ARBA00022723"/>
    </source>
</evidence>
<keyword evidence="7" id="KW-0732">Signal</keyword>
<evidence type="ECO:0000256" key="5">
    <source>
        <dbReference type="ARBA" id="ARBA00012865"/>
    </source>
</evidence>
<comment type="cofactor">
    <cofactor evidence="2">
        <name>Zn(2+)</name>
        <dbReference type="ChEBI" id="CHEBI:29105"/>
    </cofactor>
</comment>
<keyword evidence="11" id="KW-0046">Antibiotic resistance</keyword>
<evidence type="ECO:0000259" key="12">
    <source>
        <dbReference type="SMART" id="SM00849"/>
    </source>
</evidence>
<comment type="caution">
    <text evidence="13">The sequence shown here is derived from an EMBL/GenBank/DDBJ whole genome shotgun (WGS) entry which is preliminary data.</text>
</comment>
<dbReference type="GO" id="GO:0017001">
    <property type="term" value="P:antibiotic catabolic process"/>
    <property type="evidence" value="ECO:0007669"/>
    <property type="project" value="InterPro"/>
</dbReference>
<dbReference type="GO" id="GO:0042597">
    <property type="term" value="C:periplasmic space"/>
    <property type="evidence" value="ECO:0007669"/>
    <property type="project" value="UniProtKB-SubCell"/>
</dbReference>
<dbReference type="Proteomes" id="UP000824260">
    <property type="component" value="Unassembled WGS sequence"/>
</dbReference>
<keyword evidence="10" id="KW-0862">Zinc</keyword>
<gene>
    <name evidence="13" type="ORF">IAA52_11190</name>
</gene>
<dbReference type="PROSITE" id="PS00743">
    <property type="entry name" value="BETA_LACTAMASE_B_1"/>
    <property type="match status" value="1"/>
</dbReference>